<gene>
    <name evidence="8 12" type="primary">der</name>
    <name evidence="12" type="ORF">ERCICUMA2628_483</name>
</gene>
<evidence type="ECO:0000313" key="12">
    <source>
        <dbReference type="EMBL" id="VFP79979.1"/>
    </source>
</evidence>
<dbReference type="FunFam" id="3.40.50.300:FF:000040">
    <property type="entry name" value="GTPase Der"/>
    <property type="match status" value="1"/>
</dbReference>
<dbReference type="InterPro" id="IPR016484">
    <property type="entry name" value="GTPase_Der"/>
</dbReference>
<dbReference type="GO" id="GO:0043022">
    <property type="term" value="F:ribosome binding"/>
    <property type="evidence" value="ECO:0007669"/>
    <property type="project" value="TreeGrafter"/>
</dbReference>
<evidence type="ECO:0000256" key="4">
    <source>
        <dbReference type="ARBA" id="ARBA00022737"/>
    </source>
</evidence>
<keyword evidence="4 10" id="KW-0677">Repeat</keyword>
<dbReference type="PROSITE" id="PS51712">
    <property type="entry name" value="G_ENGA"/>
    <property type="match status" value="2"/>
</dbReference>
<dbReference type="SUPFAM" id="SSF52540">
    <property type="entry name" value="P-loop containing nucleoside triphosphate hydrolases"/>
    <property type="match status" value="2"/>
</dbReference>
<dbReference type="EMBL" id="LR217703">
    <property type="protein sequence ID" value="VFP79979.1"/>
    <property type="molecule type" value="Genomic_DNA"/>
</dbReference>
<dbReference type="NCBIfam" id="TIGR00231">
    <property type="entry name" value="small_GTP"/>
    <property type="match status" value="2"/>
</dbReference>
<dbReference type="InterPro" id="IPR027417">
    <property type="entry name" value="P-loop_NTPase"/>
</dbReference>
<evidence type="ECO:0000256" key="6">
    <source>
        <dbReference type="ARBA" id="ARBA00023134"/>
    </source>
</evidence>
<comment type="similarity">
    <text evidence="1 8 9 10">Belongs to the TRAFAC class TrmE-Era-EngA-EngB-Septin-like GTPase superfamily. EngA (Der) GTPase family.</text>
</comment>
<feature type="binding site" evidence="8">
    <location>
        <begin position="56"/>
        <end position="60"/>
    </location>
    <ligand>
        <name>GTP</name>
        <dbReference type="ChEBI" id="CHEBI:37565"/>
        <label>1</label>
    </ligand>
</feature>
<reference evidence="12 13" key="1">
    <citation type="submission" date="2019-02" db="EMBL/GenBank/DDBJ databases">
        <authorList>
            <person name="Manzano-Marin A."/>
            <person name="Manzano-Marin A."/>
        </authorList>
    </citation>
    <scope>NUCLEOTIDE SEQUENCE [LARGE SCALE GENOMIC DNA]</scope>
    <source>
        <strain evidence="12 13">ErCicuneomaculata</strain>
    </source>
</reference>
<protein>
    <recommendedName>
        <fullName evidence="2 8">GTPase Der</fullName>
    </recommendedName>
    <alternativeName>
        <fullName evidence="7 8">GTP-binding protein EngA</fullName>
    </alternativeName>
</protein>
<feature type="domain" description="EngA-type G" evidence="11">
    <location>
        <begin position="219"/>
        <end position="392"/>
    </location>
</feature>
<dbReference type="PANTHER" id="PTHR43834">
    <property type="entry name" value="GTPASE DER"/>
    <property type="match status" value="1"/>
</dbReference>
<evidence type="ECO:0000256" key="10">
    <source>
        <dbReference type="RuleBase" id="RU004481"/>
    </source>
</evidence>
<dbReference type="Proteomes" id="UP000294412">
    <property type="component" value="Chromosome"/>
</dbReference>
<dbReference type="PRINTS" id="PR00326">
    <property type="entry name" value="GTP1OBG"/>
</dbReference>
<evidence type="ECO:0000256" key="5">
    <source>
        <dbReference type="ARBA" id="ARBA00022741"/>
    </source>
</evidence>
<dbReference type="FunFam" id="3.30.300.20:FF:000004">
    <property type="entry name" value="GTPase Der"/>
    <property type="match status" value="1"/>
</dbReference>
<name>A0A451D2W6_9GAMM</name>
<comment type="subunit">
    <text evidence="8">Associates with the 50S ribosomal subunit.</text>
</comment>
<dbReference type="InterPro" id="IPR006073">
    <property type="entry name" value="GTP-bd"/>
</dbReference>
<dbReference type="PIRSF" id="PIRSF006485">
    <property type="entry name" value="GTP-binding_EngA"/>
    <property type="match status" value="1"/>
</dbReference>
<dbReference type="CDD" id="cd01894">
    <property type="entry name" value="EngA1"/>
    <property type="match status" value="1"/>
</dbReference>
<dbReference type="Gene3D" id="3.40.50.300">
    <property type="entry name" value="P-loop containing nucleotide triphosphate hydrolases"/>
    <property type="match status" value="2"/>
</dbReference>
<comment type="function">
    <text evidence="8 10">GTPase that plays an essential role in the late steps of ribosome biogenesis.</text>
</comment>
<keyword evidence="6 8" id="KW-0342">GTP-binding</keyword>
<dbReference type="GO" id="GO:0005525">
    <property type="term" value="F:GTP binding"/>
    <property type="evidence" value="ECO:0007669"/>
    <property type="project" value="UniProtKB-UniRule"/>
</dbReference>
<organism evidence="12 13">
    <name type="scientific">Candidatus Erwinia haradaeae</name>
    <dbReference type="NCBI Taxonomy" id="1922217"/>
    <lineage>
        <taxon>Bacteria</taxon>
        <taxon>Pseudomonadati</taxon>
        <taxon>Pseudomonadota</taxon>
        <taxon>Gammaproteobacteria</taxon>
        <taxon>Enterobacterales</taxon>
        <taxon>Erwiniaceae</taxon>
        <taxon>Erwinia</taxon>
    </lineage>
</organism>
<feature type="domain" description="EngA-type G" evidence="11">
    <location>
        <begin position="3"/>
        <end position="167"/>
    </location>
</feature>
<dbReference type="Pfam" id="PF14714">
    <property type="entry name" value="KH_dom-like"/>
    <property type="match status" value="1"/>
</dbReference>
<dbReference type="Pfam" id="PF01926">
    <property type="entry name" value="MMR_HSR1"/>
    <property type="match status" value="2"/>
</dbReference>
<evidence type="ECO:0000259" key="11">
    <source>
        <dbReference type="PROSITE" id="PS51712"/>
    </source>
</evidence>
<accession>A0A451D2W6</accession>
<evidence type="ECO:0000256" key="8">
    <source>
        <dbReference type="HAMAP-Rule" id="MF_00195"/>
    </source>
</evidence>
<dbReference type="NCBIfam" id="TIGR03594">
    <property type="entry name" value="GTPase_EngA"/>
    <property type="match status" value="1"/>
</dbReference>
<dbReference type="InterPro" id="IPR005225">
    <property type="entry name" value="Small_GTP-bd"/>
</dbReference>
<feature type="binding site" evidence="8">
    <location>
        <begin position="119"/>
        <end position="122"/>
    </location>
    <ligand>
        <name>GTP</name>
        <dbReference type="ChEBI" id="CHEBI:37565"/>
        <label>1</label>
    </ligand>
</feature>
<sequence>MVPIITLIGRPNVGKSTLFNRLTRTKDALVADFPGLTRDRKYGHAKILECEFICIDTSGIDNTIQGNLSSTILKQSKIAIEEADVVLFLVDARTGLLPEDIIISQYLRVSKKITFIVANKIEGLDTESALSDFWSLGLGKPYPIDASHGRGISNLMELILLPWINKNSDKKQTQQTRSIPVTELINQQKKLAKKNQNNDDTEGSHHLQNTCLLSIDTAIKIAIVGQPNVGKSTLTNCILGKDRVIVSDIPGTTRDTIDIKIERDAHQYILIDTAGVRQRKKITEKIEKFSVIKTLQAIKNSHVVMLVLDAKKTISDQDMSLLSFILNSGRSLIIILNKSDGLVKPTRDKIKQTINHRMGFINFIRIHFVSALHGSGINNLFKSVIEAYDCATRRIHTSKLTNIMHQATKEHQPPLIHTRRIKLKYAHAGGYNPIIIIIHGNKVKYITDCYKRYLINYFRRSLGLVGALIQIQFKEGKNPYIDTSKVLTYKNLRKIKN</sequence>
<evidence type="ECO:0000313" key="13">
    <source>
        <dbReference type="Proteomes" id="UP000294412"/>
    </source>
</evidence>
<dbReference type="HAMAP" id="MF_00195">
    <property type="entry name" value="GTPase_Der"/>
    <property type="match status" value="1"/>
</dbReference>
<dbReference type="InterPro" id="IPR015946">
    <property type="entry name" value="KH_dom-like_a/b"/>
</dbReference>
<keyword evidence="5 8" id="KW-0547">Nucleotide-binding</keyword>
<evidence type="ECO:0000256" key="1">
    <source>
        <dbReference type="ARBA" id="ARBA00008279"/>
    </source>
</evidence>
<keyword evidence="3 8" id="KW-0690">Ribosome biogenesis</keyword>
<feature type="binding site" evidence="8">
    <location>
        <begin position="9"/>
        <end position="16"/>
    </location>
    <ligand>
        <name>GTP</name>
        <dbReference type="ChEBI" id="CHEBI:37565"/>
        <label>1</label>
    </ligand>
</feature>
<dbReference type="OrthoDB" id="9805918at2"/>
<evidence type="ECO:0000256" key="2">
    <source>
        <dbReference type="ARBA" id="ARBA00020953"/>
    </source>
</evidence>
<dbReference type="FunFam" id="3.40.50.300:FF:000057">
    <property type="entry name" value="GTPase Der"/>
    <property type="match status" value="1"/>
</dbReference>
<evidence type="ECO:0000256" key="3">
    <source>
        <dbReference type="ARBA" id="ARBA00022517"/>
    </source>
</evidence>
<evidence type="ECO:0000256" key="7">
    <source>
        <dbReference type="ARBA" id="ARBA00032345"/>
    </source>
</evidence>
<feature type="binding site" evidence="8">
    <location>
        <begin position="337"/>
        <end position="340"/>
    </location>
    <ligand>
        <name>GTP</name>
        <dbReference type="ChEBI" id="CHEBI:37565"/>
        <label>2</label>
    </ligand>
</feature>
<evidence type="ECO:0000256" key="9">
    <source>
        <dbReference type="PROSITE-ProRule" id="PRU01049"/>
    </source>
</evidence>
<feature type="binding site" evidence="8">
    <location>
        <begin position="225"/>
        <end position="232"/>
    </location>
    <ligand>
        <name>GTP</name>
        <dbReference type="ChEBI" id="CHEBI:37565"/>
        <label>2</label>
    </ligand>
</feature>
<dbReference type="Gene3D" id="3.30.300.20">
    <property type="match status" value="1"/>
</dbReference>
<dbReference type="InterPro" id="IPR031166">
    <property type="entry name" value="G_ENGA"/>
</dbReference>
<dbReference type="PANTHER" id="PTHR43834:SF6">
    <property type="entry name" value="GTPASE DER"/>
    <property type="match status" value="1"/>
</dbReference>
<feature type="binding site" evidence="8">
    <location>
        <begin position="272"/>
        <end position="276"/>
    </location>
    <ligand>
        <name>GTP</name>
        <dbReference type="ChEBI" id="CHEBI:37565"/>
        <label>2</label>
    </ligand>
</feature>
<dbReference type="CDD" id="cd01895">
    <property type="entry name" value="EngA2"/>
    <property type="match status" value="1"/>
</dbReference>
<proteinExistence type="inferred from homology"/>
<dbReference type="GO" id="GO:0042254">
    <property type="term" value="P:ribosome biogenesis"/>
    <property type="evidence" value="ECO:0007669"/>
    <property type="project" value="UniProtKB-KW"/>
</dbReference>
<dbReference type="InterPro" id="IPR032859">
    <property type="entry name" value="KH_dom-like"/>
</dbReference>
<dbReference type="AlphaFoldDB" id="A0A451D2W6"/>